<accession>A0AAU8CM11</accession>
<dbReference type="AlphaFoldDB" id="A0AAU8CM11"/>
<protein>
    <recommendedName>
        <fullName evidence="2">Calcineurin-like phosphoesterase domain-containing protein</fullName>
    </recommendedName>
</protein>
<evidence type="ECO:0000313" key="1">
    <source>
        <dbReference type="EMBL" id="XCG47373.1"/>
    </source>
</evidence>
<dbReference type="SUPFAM" id="SSF56300">
    <property type="entry name" value="Metallo-dependent phosphatases"/>
    <property type="match status" value="1"/>
</dbReference>
<dbReference type="EMBL" id="CP159253">
    <property type="protein sequence ID" value="XCG47373.1"/>
    <property type="molecule type" value="Genomic_DNA"/>
</dbReference>
<name>A0AAU8CM11_9HYPH</name>
<reference evidence="1" key="1">
    <citation type="submission" date="2024-06" db="EMBL/GenBank/DDBJ databases">
        <title>Mesorhizobium karijinii sp. nov., a symbiont of the iconic Swainsona formosa from arid Australia.</title>
        <authorList>
            <person name="Hill Y.J."/>
            <person name="Watkin E.L.J."/>
            <person name="O'Hara G.W."/>
            <person name="Terpolilli J."/>
            <person name="Tye M.L."/>
            <person name="Kohlmeier M.G."/>
        </authorList>
    </citation>
    <scope>NUCLEOTIDE SEQUENCE</scope>
    <source>
        <strain evidence="1">WSM2240</strain>
    </source>
</reference>
<dbReference type="RefSeq" id="WP_353645076.1">
    <property type="nucleotide sequence ID" value="NZ_CP159253.1"/>
</dbReference>
<sequence>MRPMSSDGLFDIVHRYDLPLIFVPGNHEFYWGGSTARSKPSDHRLMKEAAEASKSWSQRLVLLDDDAAEIGGVRFVGGTLWTDFRMGLEKEADIRPRMMAAPKQLADFSQIRLGDGSRWHQRSCSASTS</sequence>
<dbReference type="InterPro" id="IPR029052">
    <property type="entry name" value="Metallo-depent_PP-like"/>
</dbReference>
<organism evidence="1">
    <name type="scientific">Mesorhizobium sp. WSM2240</name>
    <dbReference type="NCBI Taxonomy" id="3228851"/>
    <lineage>
        <taxon>Bacteria</taxon>
        <taxon>Pseudomonadati</taxon>
        <taxon>Pseudomonadota</taxon>
        <taxon>Alphaproteobacteria</taxon>
        <taxon>Hyphomicrobiales</taxon>
        <taxon>Phyllobacteriaceae</taxon>
        <taxon>Mesorhizobium</taxon>
    </lineage>
</organism>
<proteinExistence type="predicted"/>
<evidence type="ECO:0008006" key="2">
    <source>
        <dbReference type="Google" id="ProtNLM"/>
    </source>
</evidence>
<gene>
    <name evidence="1" type="ORF">ABVK50_19105</name>
</gene>